<comment type="caution">
    <text evidence="3">The sequence shown here is derived from an EMBL/GenBank/DDBJ whole genome shotgun (WGS) entry which is preliminary data.</text>
</comment>
<dbReference type="OrthoDB" id="5823761at2759"/>
<dbReference type="CDD" id="cd22278">
    <property type="entry name" value="DPBB_GH45_endoglucanase"/>
    <property type="match status" value="1"/>
</dbReference>
<keyword evidence="1" id="KW-0732">Signal</keyword>
<dbReference type="EMBL" id="BPQB01000025">
    <property type="protein sequence ID" value="GJE92162.1"/>
    <property type="molecule type" value="Genomic_DNA"/>
</dbReference>
<dbReference type="Proteomes" id="UP000703269">
    <property type="component" value="Unassembled WGS sequence"/>
</dbReference>
<evidence type="ECO:0000259" key="2">
    <source>
        <dbReference type="PROSITE" id="PS50842"/>
    </source>
</evidence>
<dbReference type="SUPFAM" id="SSF50685">
    <property type="entry name" value="Barwin-like endoglucanases"/>
    <property type="match status" value="1"/>
</dbReference>
<accession>A0A9P3GCM3</accession>
<evidence type="ECO:0000256" key="1">
    <source>
        <dbReference type="SAM" id="SignalP"/>
    </source>
</evidence>
<name>A0A9P3GCM3_9APHY</name>
<evidence type="ECO:0000313" key="3">
    <source>
        <dbReference type="EMBL" id="GJE92162.1"/>
    </source>
</evidence>
<dbReference type="Gene3D" id="2.40.40.10">
    <property type="entry name" value="RlpA-like domain"/>
    <property type="match status" value="1"/>
</dbReference>
<evidence type="ECO:0000313" key="4">
    <source>
        <dbReference type="Proteomes" id="UP000703269"/>
    </source>
</evidence>
<reference evidence="3 4" key="1">
    <citation type="submission" date="2021-08" db="EMBL/GenBank/DDBJ databases">
        <title>Draft Genome Sequence of Phanerochaete sordida strain YK-624.</title>
        <authorList>
            <person name="Mori T."/>
            <person name="Dohra H."/>
            <person name="Suzuki T."/>
            <person name="Kawagishi H."/>
            <person name="Hirai H."/>
        </authorList>
    </citation>
    <scope>NUCLEOTIDE SEQUENCE [LARGE SCALE GENOMIC DNA]</scope>
    <source>
        <strain evidence="3 4">YK-624</strain>
    </source>
</reference>
<sequence length="248" mass="26317">MRPPLAALALALAWIPTTLAQWIQYPPEGTATLTHYTLPEDYIAACGCTAKSTHYPTAAMSQAAYGSSTAYGPGCGQCFKVTLLNTFLSDPPFFPDVTKSLVIKVTDLCPDSGGGWCSASPGHPNQAGAYINFDLAWPSSAIPDDFFPSNVTLYGYTDFSVWNVSYESVSCVDSWAGGQDAAALGSINQTYGVCCPANPNSTDLCPSYSEDTGAQPPDTISNAAFRHLPSILYTTTAFSLIICVFVLL</sequence>
<dbReference type="InterPro" id="IPR036908">
    <property type="entry name" value="RlpA-like_sf"/>
</dbReference>
<proteinExistence type="predicted"/>
<dbReference type="Pfam" id="PF22514">
    <property type="entry name" value="EXPB1_D1"/>
    <property type="match status" value="1"/>
</dbReference>
<feature type="chain" id="PRO_5040106345" description="Expansin-like EG45 domain-containing protein" evidence="1">
    <location>
        <begin position="21"/>
        <end position="248"/>
    </location>
</feature>
<dbReference type="PROSITE" id="PS50842">
    <property type="entry name" value="EXPANSIN_EG45"/>
    <property type="match status" value="1"/>
</dbReference>
<dbReference type="InterPro" id="IPR007112">
    <property type="entry name" value="Expansin/allergen_DPBB_dom"/>
</dbReference>
<dbReference type="AlphaFoldDB" id="A0A9P3GCM3"/>
<feature type="signal peptide" evidence="1">
    <location>
        <begin position="1"/>
        <end position="20"/>
    </location>
</feature>
<organism evidence="3 4">
    <name type="scientific">Phanerochaete sordida</name>
    <dbReference type="NCBI Taxonomy" id="48140"/>
    <lineage>
        <taxon>Eukaryota</taxon>
        <taxon>Fungi</taxon>
        <taxon>Dikarya</taxon>
        <taxon>Basidiomycota</taxon>
        <taxon>Agaricomycotina</taxon>
        <taxon>Agaricomycetes</taxon>
        <taxon>Polyporales</taxon>
        <taxon>Phanerochaetaceae</taxon>
        <taxon>Phanerochaete</taxon>
    </lineage>
</organism>
<keyword evidence="4" id="KW-1185">Reference proteome</keyword>
<gene>
    <name evidence="3" type="ORF">PsYK624_083150</name>
</gene>
<protein>
    <recommendedName>
        <fullName evidence="2">Expansin-like EG45 domain-containing protein</fullName>
    </recommendedName>
</protein>
<feature type="domain" description="Expansin-like EG45" evidence="2">
    <location>
        <begin position="43"/>
        <end position="171"/>
    </location>
</feature>